<evidence type="ECO:0000259" key="5">
    <source>
        <dbReference type="PROSITE" id="PS50865"/>
    </source>
</evidence>
<sequence>MADSHRGLCAYCMKDVGRENLKLCQGCRTVRYCSKICQRAAWKNGHKKSCQVVTPDASASPEWRAMSKFIDAWKGALTSWSCWALDLSNHPKDRLQSHLFFLEFEARSKPPSRPLQSYRMVGGDVLSRHDFRQKMVDLDMGDEQIAEWESDVRGVDTVQIAMYCHGPRPLMRWLYFSLRDGGEELRSTPPEFSRVISENWQEKLIDIMETGQIERASTHVKDALMEAMASGRLVPPE</sequence>
<dbReference type="GO" id="GO:0008270">
    <property type="term" value="F:zinc ion binding"/>
    <property type="evidence" value="ECO:0007669"/>
    <property type="project" value="UniProtKB-KW"/>
</dbReference>
<gene>
    <name evidence="6" type="ORF">FIBSPDRAFT_890483</name>
</gene>
<dbReference type="Gene3D" id="6.10.140.2220">
    <property type="match status" value="1"/>
</dbReference>
<evidence type="ECO:0000256" key="2">
    <source>
        <dbReference type="ARBA" id="ARBA00022771"/>
    </source>
</evidence>
<dbReference type="PROSITE" id="PS50865">
    <property type="entry name" value="ZF_MYND_2"/>
    <property type="match status" value="1"/>
</dbReference>
<evidence type="ECO:0000313" key="6">
    <source>
        <dbReference type="EMBL" id="KZP22367.1"/>
    </source>
</evidence>
<accession>A0A166KXZ0</accession>
<dbReference type="STRING" id="436010.A0A166KXZ0"/>
<feature type="domain" description="MYND-type" evidence="5">
    <location>
        <begin position="9"/>
        <end position="50"/>
    </location>
</feature>
<keyword evidence="3" id="KW-0862">Zinc</keyword>
<evidence type="ECO:0000256" key="4">
    <source>
        <dbReference type="PROSITE-ProRule" id="PRU00134"/>
    </source>
</evidence>
<dbReference type="OrthoDB" id="9922773at2759"/>
<organism evidence="6">
    <name type="scientific">Athelia psychrophila</name>
    <dbReference type="NCBI Taxonomy" id="1759441"/>
    <lineage>
        <taxon>Eukaryota</taxon>
        <taxon>Fungi</taxon>
        <taxon>Dikarya</taxon>
        <taxon>Basidiomycota</taxon>
        <taxon>Agaricomycotina</taxon>
        <taxon>Agaricomycetes</taxon>
        <taxon>Agaricomycetidae</taxon>
        <taxon>Atheliales</taxon>
        <taxon>Atheliaceae</taxon>
        <taxon>Athelia</taxon>
    </lineage>
</organism>
<dbReference type="EMBL" id="KV417540">
    <property type="protein sequence ID" value="KZP22367.1"/>
    <property type="molecule type" value="Genomic_DNA"/>
</dbReference>
<evidence type="ECO:0000256" key="3">
    <source>
        <dbReference type="ARBA" id="ARBA00022833"/>
    </source>
</evidence>
<keyword evidence="1" id="KW-0479">Metal-binding</keyword>
<reference evidence="6" key="1">
    <citation type="journal article" date="2016" name="Mol. Biol. Evol.">
        <title>Comparative Genomics of Early-Diverging Mushroom-Forming Fungi Provides Insights into the Origins of Lignocellulose Decay Capabilities.</title>
        <authorList>
            <person name="Nagy L.G."/>
            <person name="Riley R."/>
            <person name="Tritt A."/>
            <person name="Adam C."/>
            <person name="Daum C."/>
            <person name="Floudas D."/>
            <person name="Sun H."/>
            <person name="Yadav J.S."/>
            <person name="Pangilinan J."/>
            <person name="Larsson K.H."/>
            <person name="Matsuura K."/>
            <person name="Barry K."/>
            <person name="Labutti K."/>
            <person name="Kuo R."/>
            <person name="Ohm R.A."/>
            <person name="Bhattacharya S.S."/>
            <person name="Shirouzu T."/>
            <person name="Yoshinaga Y."/>
            <person name="Martin F.M."/>
            <person name="Grigoriev I.V."/>
            <person name="Hibbett D.S."/>
        </authorList>
    </citation>
    <scope>NUCLEOTIDE SEQUENCE [LARGE SCALE GENOMIC DNA]</scope>
    <source>
        <strain evidence="6">CBS 109695</strain>
    </source>
</reference>
<evidence type="ECO:0000256" key="1">
    <source>
        <dbReference type="ARBA" id="ARBA00022723"/>
    </source>
</evidence>
<keyword evidence="2 4" id="KW-0863">Zinc-finger</keyword>
<proteinExistence type="predicted"/>
<dbReference type="SUPFAM" id="SSF144232">
    <property type="entry name" value="HIT/MYND zinc finger-like"/>
    <property type="match status" value="1"/>
</dbReference>
<dbReference type="InterPro" id="IPR002893">
    <property type="entry name" value="Znf_MYND"/>
</dbReference>
<dbReference type="Pfam" id="PF01753">
    <property type="entry name" value="zf-MYND"/>
    <property type="match status" value="1"/>
</dbReference>
<dbReference type="AlphaFoldDB" id="A0A166KXZ0"/>
<name>A0A166KXZ0_9AGAM</name>
<protein>
    <recommendedName>
        <fullName evidence="5">MYND-type domain-containing protein</fullName>
    </recommendedName>
</protein>